<evidence type="ECO:0000256" key="4">
    <source>
        <dbReference type="ARBA" id="ARBA00022617"/>
    </source>
</evidence>
<evidence type="ECO:0000313" key="12">
    <source>
        <dbReference type="EMBL" id="KZS93996.1"/>
    </source>
</evidence>
<organism evidence="12 13">
    <name type="scientific">Sistotremastrum niveocremeum HHB9708</name>
    <dbReference type="NCBI Taxonomy" id="1314777"/>
    <lineage>
        <taxon>Eukaryota</taxon>
        <taxon>Fungi</taxon>
        <taxon>Dikarya</taxon>
        <taxon>Basidiomycota</taxon>
        <taxon>Agaricomycotina</taxon>
        <taxon>Agaricomycetes</taxon>
        <taxon>Sistotremastrales</taxon>
        <taxon>Sistotremastraceae</taxon>
        <taxon>Sertulicium</taxon>
        <taxon>Sertulicium niveocremeum</taxon>
    </lineage>
</organism>
<dbReference type="SUPFAM" id="SSF48264">
    <property type="entry name" value="Cytochrome P450"/>
    <property type="match status" value="1"/>
</dbReference>
<comment type="cofactor">
    <cofactor evidence="1 9">
        <name>heme</name>
        <dbReference type="ChEBI" id="CHEBI:30413"/>
    </cofactor>
</comment>
<evidence type="ECO:0000256" key="8">
    <source>
        <dbReference type="ARBA" id="ARBA00023033"/>
    </source>
</evidence>
<keyword evidence="8 10" id="KW-0503">Monooxygenase</keyword>
<dbReference type="InterPro" id="IPR036396">
    <property type="entry name" value="Cyt_P450_sf"/>
</dbReference>
<keyword evidence="7 9" id="KW-0408">Iron</keyword>
<evidence type="ECO:0000256" key="7">
    <source>
        <dbReference type="ARBA" id="ARBA00023004"/>
    </source>
</evidence>
<keyword evidence="5 9" id="KW-0479">Metal-binding</keyword>
<protein>
    <submittedName>
        <fullName evidence="12">Cytochrome P450</fullName>
    </submittedName>
</protein>
<dbReference type="PRINTS" id="PR00385">
    <property type="entry name" value="P450"/>
</dbReference>
<dbReference type="GO" id="GO:0020037">
    <property type="term" value="F:heme binding"/>
    <property type="evidence" value="ECO:0007669"/>
    <property type="project" value="InterPro"/>
</dbReference>
<comment type="pathway">
    <text evidence="2">Secondary metabolite biosynthesis.</text>
</comment>
<keyword evidence="11" id="KW-0472">Membrane</keyword>
<comment type="similarity">
    <text evidence="3 10">Belongs to the cytochrome P450 family.</text>
</comment>
<evidence type="ECO:0000256" key="11">
    <source>
        <dbReference type="SAM" id="Phobius"/>
    </source>
</evidence>
<keyword evidence="11" id="KW-0812">Transmembrane</keyword>
<feature type="transmembrane region" description="Helical" evidence="11">
    <location>
        <begin position="22"/>
        <end position="40"/>
    </location>
</feature>
<dbReference type="PANTHER" id="PTHR46300">
    <property type="entry name" value="P450, PUTATIVE (EUROFUNG)-RELATED-RELATED"/>
    <property type="match status" value="1"/>
</dbReference>
<keyword evidence="4 9" id="KW-0349">Heme</keyword>
<dbReference type="STRING" id="1314777.A0A164VBB6"/>
<dbReference type="AlphaFoldDB" id="A0A164VBB6"/>
<accession>A0A164VBB6</accession>
<dbReference type="Proteomes" id="UP000076722">
    <property type="component" value="Unassembled WGS sequence"/>
</dbReference>
<evidence type="ECO:0000256" key="6">
    <source>
        <dbReference type="ARBA" id="ARBA00023002"/>
    </source>
</evidence>
<evidence type="ECO:0000256" key="2">
    <source>
        <dbReference type="ARBA" id="ARBA00005179"/>
    </source>
</evidence>
<evidence type="ECO:0000256" key="5">
    <source>
        <dbReference type="ARBA" id="ARBA00022723"/>
    </source>
</evidence>
<evidence type="ECO:0000313" key="13">
    <source>
        <dbReference type="Proteomes" id="UP000076722"/>
    </source>
</evidence>
<evidence type="ECO:0000256" key="10">
    <source>
        <dbReference type="RuleBase" id="RU000461"/>
    </source>
</evidence>
<dbReference type="Pfam" id="PF00067">
    <property type="entry name" value="p450"/>
    <property type="match status" value="2"/>
</dbReference>
<dbReference type="GO" id="GO:0016705">
    <property type="term" value="F:oxidoreductase activity, acting on paired donors, with incorporation or reduction of molecular oxygen"/>
    <property type="evidence" value="ECO:0007669"/>
    <property type="project" value="InterPro"/>
</dbReference>
<proteinExistence type="inferred from homology"/>
<dbReference type="Gene3D" id="1.10.630.10">
    <property type="entry name" value="Cytochrome P450"/>
    <property type="match status" value="1"/>
</dbReference>
<dbReference type="PROSITE" id="PS00086">
    <property type="entry name" value="CYTOCHROME_P450"/>
    <property type="match status" value="1"/>
</dbReference>
<dbReference type="PANTHER" id="PTHR46300:SF7">
    <property type="entry name" value="P450, PUTATIVE (EUROFUNG)-RELATED"/>
    <property type="match status" value="1"/>
</dbReference>
<dbReference type="PRINTS" id="PR00463">
    <property type="entry name" value="EP450I"/>
</dbReference>
<dbReference type="GO" id="GO:0005506">
    <property type="term" value="F:iron ion binding"/>
    <property type="evidence" value="ECO:0007669"/>
    <property type="project" value="InterPro"/>
</dbReference>
<name>A0A164VBB6_9AGAM</name>
<gene>
    <name evidence="12" type="ORF">SISNIDRAFT_54965</name>
</gene>
<feature type="binding site" description="axial binding residue" evidence="9">
    <location>
        <position position="496"/>
    </location>
    <ligand>
        <name>heme</name>
        <dbReference type="ChEBI" id="CHEBI:30413"/>
    </ligand>
    <ligandPart>
        <name>Fe</name>
        <dbReference type="ChEBI" id="CHEBI:18248"/>
    </ligandPart>
</feature>
<dbReference type="CDD" id="cd11065">
    <property type="entry name" value="CYP64-like"/>
    <property type="match status" value="1"/>
</dbReference>
<dbReference type="InterPro" id="IPR001128">
    <property type="entry name" value="Cyt_P450"/>
</dbReference>
<evidence type="ECO:0000256" key="9">
    <source>
        <dbReference type="PIRSR" id="PIRSR602401-1"/>
    </source>
</evidence>
<keyword evidence="13" id="KW-1185">Reference proteome</keyword>
<evidence type="ECO:0000256" key="1">
    <source>
        <dbReference type="ARBA" id="ARBA00001971"/>
    </source>
</evidence>
<reference evidence="12 13" key="1">
    <citation type="journal article" date="2016" name="Mol. Biol. Evol.">
        <title>Comparative Genomics of Early-Diverging Mushroom-Forming Fungi Provides Insights into the Origins of Lignocellulose Decay Capabilities.</title>
        <authorList>
            <person name="Nagy L.G."/>
            <person name="Riley R."/>
            <person name="Tritt A."/>
            <person name="Adam C."/>
            <person name="Daum C."/>
            <person name="Floudas D."/>
            <person name="Sun H."/>
            <person name="Yadav J.S."/>
            <person name="Pangilinan J."/>
            <person name="Larsson K.H."/>
            <person name="Matsuura K."/>
            <person name="Barry K."/>
            <person name="Labutti K."/>
            <person name="Kuo R."/>
            <person name="Ohm R.A."/>
            <person name="Bhattacharya S.S."/>
            <person name="Shirouzu T."/>
            <person name="Yoshinaga Y."/>
            <person name="Martin F.M."/>
            <person name="Grigoriev I.V."/>
            <person name="Hibbett D.S."/>
        </authorList>
    </citation>
    <scope>NUCLEOTIDE SEQUENCE [LARGE SCALE GENOMIC DNA]</scope>
    <source>
        <strain evidence="12 13">HHB9708</strain>
    </source>
</reference>
<dbReference type="InterPro" id="IPR017972">
    <property type="entry name" value="Cyt_P450_CS"/>
</dbReference>
<evidence type="ECO:0000256" key="3">
    <source>
        <dbReference type="ARBA" id="ARBA00010617"/>
    </source>
</evidence>
<keyword evidence="6 10" id="KW-0560">Oxidoreductase</keyword>
<dbReference type="GO" id="GO:0004497">
    <property type="term" value="F:monooxygenase activity"/>
    <property type="evidence" value="ECO:0007669"/>
    <property type="project" value="UniProtKB-KW"/>
</dbReference>
<dbReference type="InterPro" id="IPR050364">
    <property type="entry name" value="Cytochrome_P450_fung"/>
</dbReference>
<sequence>MHSPTSHTLRTLSSSSLSGKEASVIVLGVIVAAAIFLRTFSSRKRSSYPYPPGPSGLPILGNALQVPLVSPWRKFIDWSSTYGDIIGLSILGRKVVVLNAFDDANDLLSFRGANYSDRPKMTLSADYGGWDFSLGMTRYGADFHLKRRFLNQSLNRGAIPKYHEFMTKHARSFADRVGNNPDQVQIYSRMHTAANILWMTYGYEVLDEDDKWAKMADEAVEALEATGTLGGHPIDVWPARKFQTHKPNGLLRLCALVGKLPFWLWGQKFVKQMEVMKRTTHDMVTIPYETVKEQMLAGTAVSSLTSHLILENTDYRGDILHERTIASSAAIAYAAGADTVQYRLHSARAFRSQFPQSRSTLTTFFVAMLHYPQIQQRAHKFIDLLLKEQRLPVMEDREQLPYIEAMLKETHRWKPVLPAGIPHGSLKDDVYKGMVIPAGSMLITNLAAMLENPQDYPKPQEFRPERYVDIDGNKVTFKKDFRDPGDIAFGFGRRKCPGRYFADAALWITMATILGLYEISPVIDDDGNPVLPDLEYTQGIIRHAKPFRCVMTFRSEKMQRVFDVQNPEI</sequence>
<keyword evidence="11" id="KW-1133">Transmembrane helix</keyword>
<dbReference type="InterPro" id="IPR002401">
    <property type="entry name" value="Cyt_P450_E_grp-I"/>
</dbReference>
<dbReference type="EMBL" id="KV419405">
    <property type="protein sequence ID" value="KZS93996.1"/>
    <property type="molecule type" value="Genomic_DNA"/>
</dbReference>